<evidence type="ECO:0000313" key="4">
    <source>
        <dbReference type="Proteomes" id="UP000277094"/>
    </source>
</evidence>
<dbReference type="Proteomes" id="UP000277094">
    <property type="component" value="Unassembled WGS sequence"/>
</dbReference>
<evidence type="ECO:0000256" key="2">
    <source>
        <dbReference type="SAM" id="SignalP"/>
    </source>
</evidence>
<dbReference type="AlphaFoldDB" id="A0A3N0DX59"/>
<keyword evidence="1" id="KW-1133">Transmembrane helix</keyword>
<evidence type="ECO:0008006" key="5">
    <source>
        <dbReference type="Google" id="ProtNLM"/>
    </source>
</evidence>
<dbReference type="RefSeq" id="WP_123234691.1">
    <property type="nucleotide sequence ID" value="NZ_RJSG01000002.1"/>
</dbReference>
<comment type="caution">
    <text evidence="3">The sequence shown here is derived from an EMBL/GenBank/DDBJ whole genome shotgun (WGS) entry which is preliminary data.</text>
</comment>
<feature type="chain" id="PRO_5018118310" description="Peptidase" evidence="2">
    <location>
        <begin position="30"/>
        <end position="254"/>
    </location>
</feature>
<evidence type="ECO:0000313" key="3">
    <source>
        <dbReference type="EMBL" id="RNL80189.1"/>
    </source>
</evidence>
<accession>A0A3N0DX59</accession>
<reference evidence="3 4" key="1">
    <citation type="submission" date="2018-11" db="EMBL/GenBank/DDBJ databases">
        <authorList>
            <person name="Li F."/>
        </authorList>
    </citation>
    <scope>NUCLEOTIDE SEQUENCE [LARGE SCALE GENOMIC DNA]</scope>
    <source>
        <strain evidence="3 4">KIS18-7</strain>
    </source>
</reference>
<sequence length="254" mass="25694">MGLLSTSYRFVVLVVLASAPMVGLSPATASGGSLLIDVPGDAHGFVHVSNTPVFSDLNLAPGLTTSGTVSVRDSSSFAADLTLRATDLRDLENGCLRPETNDGDVTCDPNGGELSKWLVLTVRTAAGAQLWQGTLASLGSSGAALGSIDPGETETLAMSLEFPRSAGNDTMSDSTAFELRFSAKSENGGTAVSAPASTVGSNGVTASPGHGGVLPASGNPITARMLGIDLLLLALGSSLVFAAKRSGTDRRRDA</sequence>
<feature type="transmembrane region" description="Helical" evidence="1">
    <location>
        <begin position="225"/>
        <end position="243"/>
    </location>
</feature>
<protein>
    <recommendedName>
        <fullName evidence="5">Peptidase</fullName>
    </recommendedName>
</protein>
<organism evidence="3 4">
    <name type="scientific">Nocardioides marmorisolisilvae</name>
    <dbReference type="NCBI Taxonomy" id="1542737"/>
    <lineage>
        <taxon>Bacteria</taxon>
        <taxon>Bacillati</taxon>
        <taxon>Actinomycetota</taxon>
        <taxon>Actinomycetes</taxon>
        <taxon>Propionibacteriales</taxon>
        <taxon>Nocardioidaceae</taxon>
        <taxon>Nocardioides</taxon>
    </lineage>
</organism>
<feature type="signal peptide" evidence="2">
    <location>
        <begin position="1"/>
        <end position="29"/>
    </location>
</feature>
<keyword evidence="2" id="KW-0732">Signal</keyword>
<keyword evidence="1" id="KW-0472">Membrane</keyword>
<proteinExistence type="predicted"/>
<dbReference type="EMBL" id="RJSG01000002">
    <property type="protein sequence ID" value="RNL80189.1"/>
    <property type="molecule type" value="Genomic_DNA"/>
</dbReference>
<keyword evidence="1" id="KW-0812">Transmembrane</keyword>
<gene>
    <name evidence="3" type="ORF">EFL95_14930</name>
</gene>
<evidence type="ECO:0000256" key="1">
    <source>
        <dbReference type="SAM" id="Phobius"/>
    </source>
</evidence>
<name>A0A3N0DX59_9ACTN</name>
<keyword evidence="4" id="KW-1185">Reference proteome</keyword>